<keyword evidence="1" id="KW-0645">Protease</keyword>
<protein>
    <submittedName>
        <fullName evidence="5">Uncharacterized protein</fullName>
    </submittedName>
</protein>
<dbReference type="InterPro" id="IPR009003">
    <property type="entry name" value="Peptidase_S1_PA"/>
</dbReference>
<feature type="compositionally biased region" description="Basic and acidic residues" evidence="3">
    <location>
        <begin position="661"/>
        <end position="679"/>
    </location>
</feature>
<evidence type="ECO:0000256" key="1">
    <source>
        <dbReference type="ARBA" id="ARBA00022670"/>
    </source>
</evidence>
<dbReference type="InterPro" id="IPR051201">
    <property type="entry name" value="Chloro_Bact_Ser_Proteases"/>
</dbReference>
<keyword evidence="4" id="KW-0812">Transmembrane</keyword>
<evidence type="ECO:0000313" key="5">
    <source>
        <dbReference type="EMBL" id="GAA5507486.1"/>
    </source>
</evidence>
<dbReference type="EMBL" id="BAABRO010000005">
    <property type="protein sequence ID" value="GAA5507486.1"/>
    <property type="molecule type" value="Genomic_DNA"/>
</dbReference>
<dbReference type="PANTHER" id="PTHR43343">
    <property type="entry name" value="PEPTIDASE S12"/>
    <property type="match status" value="1"/>
</dbReference>
<feature type="transmembrane region" description="Helical" evidence="4">
    <location>
        <begin position="52"/>
        <end position="76"/>
    </location>
</feature>
<feature type="compositionally biased region" description="Low complexity" evidence="3">
    <location>
        <begin position="684"/>
        <end position="694"/>
    </location>
</feature>
<feature type="region of interest" description="Disordered" evidence="3">
    <location>
        <begin position="126"/>
        <end position="155"/>
    </location>
</feature>
<comment type="caution">
    <text evidence="5">The sequence shown here is derived from an EMBL/GenBank/DDBJ whole genome shotgun (WGS) entry which is preliminary data.</text>
</comment>
<dbReference type="PRINTS" id="PR00834">
    <property type="entry name" value="PROTEASES2C"/>
</dbReference>
<keyword evidence="6" id="KW-1185">Reference proteome</keyword>
<dbReference type="InterPro" id="IPR001940">
    <property type="entry name" value="Peptidase_S1C"/>
</dbReference>
<dbReference type="Gene3D" id="2.40.10.120">
    <property type="match status" value="1"/>
</dbReference>
<accession>A0ABP9VS52</accession>
<organism evidence="5 6">
    <name type="scientific">Novipirellula caenicola</name>
    <dbReference type="NCBI Taxonomy" id="1536901"/>
    <lineage>
        <taxon>Bacteria</taxon>
        <taxon>Pseudomonadati</taxon>
        <taxon>Planctomycetota</taxon>
        <taxon>Planctomycetia</taxon>
        <taxon>Pirellulales</taxon>
        <taxon>Pirellulaceae</taxon>
        <taxon>Novipirellula</taxon>
    </lineage>
</organism>
<evidence type="ECO:0000256" key="3">
    <source>
        <dbReference type="SAM" id="MobiDB-lite"/>
    </source>
</evidence>
<evidence type="ECO:0000256" key="4">
    <source>
        <dbReference type="SAM" id="Phobius"/>
    </source>
</evidence>
<proteinExistence type="predicted"/>
<dbReference type="SUPFAM" id="SSF50494">
    <property type="entry name" value="Trypsin-like serine proteases"/>
    <property type="match status" value="1"/>
</dbReference>
<dbReference type="PANTHER" id="PTHR43343:SF3">
    <property type="entry name" value="PROTEASE DO-LIKE 8, CHLOROPLASTIC"/>
    <property type="match status" value="1"/>
</dbReference>
<evidence type="ECO:0000313" key="6">
    <source>
        <dbReference type="Proteomes" id="UP001416858"/>
    </source>
</evidence>
<dbReference type="Pfam" id="PF13365">
    <property type="entry name" value="Trypsin_2"/>
    <property type="match status" value="1"/>
</dbReference>
<keyword evidence="4" id="KW-1133">Transmembrane helix</keyword>
<dbReference type="Proteomes" id="UP001416858">
    <property type="component" value="Unassembled WGS sequence"/>
</dbReference>
<name>A0ABP9VS52_9BACT</name>
<reference evidence="5 6" key="1">
    <citation type="submission" date="2024-02" db="EMBL/GenBank/DDBJ databases">
        <title>Rhodopirellula caenicola NBRC 110016.</title>
        <authorList>
            <person name="Ichikawa N."/>
            <person name="Katano-Makiyama Y."/>
            <person name="Hidaka K."/>
        </authorList>
    </citation>
    <scope>NUCLEOTIDE SEQUENCE [LARGE SCALE GENOMIC DNA]</scope>
    <source>
        <strain evidence="5 6">NBRC 110016</strain>
    </source>
</reference>
<feature type="region of interest" description="Disordered" evidence="3">
    <location>
        <begin position="661"/>
        <end position="695"/>
    </location>
</feature>
<sequence>MGQRFCTGKRDETRNTCYSCRRAIADCNSIRNMKTETPSMTKDTHRKEQTGVLILVVAGFLLVLVLVASVASFAAWKLYHSVFVVAENPPPSADLPHPEHSIVSEPQNHHDAATETNVTVIPMAAEQAAESTANPQQEMDVESDRKNELDDDGSSSAVAPVRLIADLPPLGPEVPKTLGSTKSPIKYAWESIESLVYDFDIEAELGSRKIKYRGRNTIQTTDKSSTEFSADAQTNQGTGSGFLIHPQGIVVTCAHVVKGATRIEAVMEDTKFNANVIKFDFENDLAVLRLEQTGLPFLTFADSDQVRLGQEVRAIGYPLSDVLGESIKVTRGEVSGRGGPDGVDGFQIDATVNPGNSGGPLVDDTGRIVGVTNSLLAGAGISEVGFAIPSSKVIQLAKQLGIPIVVEDQSAAMSAADVIDRVSPAAVLLKVTVGSGGVGIEPPRAMEYSGYVYESRPPNAGNFSTGLPRDEQFSGKFRVNASGELFSDDSQGMMPAMLGGSSQIGIEVLPDAAPGRTVSRHRILIPPQQSHASGSTLDRYGFESFSSQRRLPWNRQPSPPEKTSKWMLGTESTTVTLGKPSADGIELEKSYSLKVEGESKDQPPLSITGHGKGTFDPTAGRMLNMHYRVTITVNQDNITARIPITLNYRLVDPSALEKERLARKEREQNRIREKARTLEHAGFASSPPTSTAAANEIEVKSVKAVPESPNLNKFDPNK</sequence>
<evidence type="ECO:0000256" key="2">
    <source>
        <dbReference type="ARBA" id="ARBA00022801"/>
    </source>
</evidence>
<keyword evidence="2" id="KW-0378">Hydrolase</keyword>
<gene>
    <name evidence="5" type="ORF">Rcae01_02942</name>
</gene>
<keyword evidence="4" id="KW-0472">Membrane</keyword>